<dbReference type="GO" id="GO:0005184">
    <property type="term" value="F:neuropeptide hormone activity"/>
    <property type="evidence" value="ECO:0007669"/>
    <property type="project" value="InterPro"/>
</dbReference>
<dbReference type="GO" id="GO:0007218">
    <property type="term" value="P:neuropeptide signaling pathway"/>
    <property type="evidence" value="ECO:0007669"/>
    <property type="project" value="UniProtKB-KW"/>
</dbReference>
<dbReference type="KEGG" id="tmol:138132891"/>
<sequence>MMKTFLACSVHLCFVLFCVAVCLAESKEPKRSKLSSVYALTPSLRVGRRSDDSWDPNTGRQPSGAAPAHFARLADVKRRIGKMVSFPRIGRGDSNWVADENNYGAKRPGANSGMWFGPRLGRLQKRNVDEFTPWTYIILNGEGPVSRQVHYTPRLGRESDEVYDELDADVDVLA</sequence>
<dbReference type="EMBL" id="ON110498">
    <property type="protein sequence ID" value="UXO98159.1"/>
    <property type="molecule type" value="mRNA"/>
</dbReference>
<dbReference type="RefSeq" id="XP_068906690.1">
    <property type="nucleotide sequence ID" value="XM_069050589.1"/>
</dbReference>
<proteinExistence type="evidence at transcript level"/>
<accession>A0A977XCX5</accession>
<keyword evidence="5" id="KW-0527">Neuropeptide</keyword>
<evidence type="ECO:0000256" key="4">
    <source>
        <dbReference type="ARBA" id="ARBA00022815"/>
    </source>
</evidence>
<evidence type="ECO:0000256" key="6">
    <source>
        <dbReference type="SAM" id="SignalP"/>
    </source>
</evidence>
<comment type="similarity">
    <text evidence="2">Belongs to the pyrokinin family.</text>
</comment>
<reference evidence="7" key="1">
    <citation type="journal article" date="2022" name="J. Proteome Res.">
        <title>Neuropeptidomes of Tenebrio molitor L. and Zophobas atratus Fab. (Coleoptera, Polyphaga: Tenebrionidae).</title>
        <authorList>
            <person name="Marciniak P."/>
            <person name="Pacholska-Bogalska J."/>
            <person name="Ragionieri L."/>
        </authorList>
    </citation>
    <scope>NUCLEOTIDE SEQUENCE</scope>
    <source>
        <strain evidence="7">DN38303_c0_g2_i2</strain>
    </source>
</reference>
<organism evidence="7">
    <name type="scientific">Tenebrio molitor</name>
    <name type="common">Yellow mealworm beetle</name>
    <dbReference type="NCBI Taxonomy" id="7067"/>
    <lineage>
        <taxon>Eukaryota</taxon>
        <taxon>Metazoa</taxon>
        <taxon>Ecdysozoa</taxon>
        <taxon>Arthropoda</taxon>
        <taxon>Hexapoda</taxon>
        <taxon>Insecta</taxon>
        <taxon>Pterygota</taxon>
        <taxon>Neoptera</taxon>
        <taxon>Endopterygota</taxon>
        <taxon>Coleoptera</taxon>
        <taxon>Polyphaga</taxon>
        <taxon>Cucujiformia</taxon>
        <taxon>Tenebrionidae</taxon>
        <taxon>Tenebrio</taxon>
    </lineage>
</organism>
<feature type="signal peptide" evidence="6">
    <location>
        <begin position="1"/>
        <end position="24"/>
    </location>
</feature>
<dbReference type="PROSITE" id="PS00539">
    <property type="entry name" value="PYROKININ"/>
    <property type="match status" value="1"/>
</dbReference>
<evidence type="ECO:0000256" key="1">
    <source>
        <dbReference type="ARBA" id="ARBA00004613"/>
    </source>
</evidence>
<dbReference type="InterPro" id="IPR001484">
    <property type="entry name" value="Pyrokinin_CS"/>
</dbReference>
<dbReference type="GO" id="GO:0005576">
    <property type="term" value="C:extracellular region"/>
    <property type="evidence" value="ECO:0007669"/>
    <property type="project" value="UniProtKB-SubCell"/>
</dbReference>
<dbReference type="GeneID" id="138132891"/>
<protein>
    <submittedName>
        <fullName evidence="7">Capa transcript a</fullName>
    </submittedName>
</protein>
<keyword evidence="6" id="KW-0732">Signal</keyword>
<evidence type="ECO:0000256" key="3">
    <source>
        <dbReference type="ARBA" id="ARBA00022525"/>
    </source>
</evidence>
<keyword evidence="4" id="KW-0027">Amidation</keyword>
<feature type="chain" id="PRO_5036894242" evidence="6">
    <location>
        <begin position="25"/>
        <end position="174"/>
    </location>
</feature>
<keyword evidence="3" id="KW-0964">Secreted</keyword>
<dbReference type="CTD" id="43541"/>
<evidence type="ECO:0000256" key="5">
    <source>
        <dbReference type="ARBA" id="ARBA00023320"/>
    </source>
</evidence>
<name>A0A977XCX5_TENMO</name>
<evidence type="ECO:0000256" key="2">
    <source>
        <dbReference type="ARBA" id="ARBA00007714"/>
    </source>
</evidence>
<dbReference type="AlphaFoldDB" id="A0A977XCX5"/>
<comment type="subcellular location">
    <subcellularLocation>
        <location evidence="1">Secreted</location>
    </subcellularLocation>
</comment>
<evidence type="ECO:0000313" key="7">
    <source>
        <dbReference type="EMBL" id="UXO98159.1"/>
    </source>
</evidence>